<comment type="subcellular location">
    <subcellularLocation>
        <location evidence="1">Cell membrane</location>
        <topology evidence="1">Multi-pass membrane protein</topology>
    </subcellularLocation>
</comment>
<feature type="region of interest" description="Disordered" evidence="8">
    <location>
        <begin position="1"/>
        <end position="20"/>
    </location>
</feature>
<dbReference type="Pfam" id="PF09594">
    <property type="entry name" value="GT87"/>
    <property type="match status" value="1"/>
</dbReference>
<feature type="transmembrane region" description="Helical" evidence="9">
    <location>
        <begin position="275"/>
        <end position="295"/>
    </location>
</feature>
<comment type="caution">
    <text evidence="10">The sequence shown here is derived from an EMBL/GenBank/DDBJ whole genome shotgun (WGS) entry which is preliminary data.</text>
</comment>
<feature type="transmembrane region" description="Helical" evidence="9">
    <location>
        <begin position="403"/>
        <end position="420"/>
    </location>
</feature>
<feature type="transmembrane region" description="Helical" evidence="9">
    <location>
        <begin position="186"/>
        <end position="210"/>
    </location>
</feature>
<dbReference type="InterPro" id="IPR018584">
    <property type="entry name" value="GT87"/>
</dbReference>
<evidence type="ECO:0000256" key="2">
    <source>
        <dbReference type="ARBA" id="ARBA00022475"/>
    </source>
</evidence>
<dbReference type="GO" id="GO:0005886">
    <property type="term" value="C:plasma membrane"/>
    <property type="evidence" value="ECO:0007669"/>
    <property type="project" value="UniProtKB-SubCell"/>
</dbReference>
<accession>A0A9X2B023</accession>
<reference evidence="10" key="1">
    <citation type="submission" date="2022-04" db="EMBL/GenBank/DDBJ databases">
        <title>Corynebacterium kalidii LD5P10.</title>
        <authorList>
            <person name="Sun J.Q."/>
        </authorList>
    </citation>
    <scope>NUCLEOTIDE SEQUENCE</scope>
    <source>
        <strain evidence="10">LD5P10</strain>
    </source>
</reference>
<evidence type="ECO:0000256" key="3">
    <source>
        <dbReference type="ARBA" id="ARBA00022679"/>
    </source>
</evidence>
<proteinExistence type="inferred from homology"/>
<comment type="similarity">
    <text evidence="7">Belongs to the glycosyltransferase 87 family.</text>
</comment>
<dbReference type="AlphaFoldDB" id="A0A9X2B023"/>
<keyword evidence="11" id="KW-1185">Reference proteome</keyword>
<keyword evidence="6 9" id="KW-0472">Membrane</keyword>
<feature type="compositionally biased region" description="Low complexity" evidence="8">
    <location>
        <begin position="1"/>
        <end position="19"/>
    </location>
</feature>
<evidence type="ECO:0000256" key="5">
    <source>
        <dbReference type="ARBA" id="ARBA00022989"/>
    </source>
</evidence>
<evidence type="ECO:0000256" key="4">
    <source>
        <dbReference type="ARBA" id="ARBA00022692"/>
    </source>
</evidence>
<sequence length="433" mass="47052">MTYSTDTTATTDSPTTPVTRRLGGRTTLSLALVALLAVVAYRETRPVVFGPALDMYKVPTDFLVYYRAGEELARGGGIYDGTLYGHLPFTYPPFAGTLFRWMASAPEEMAAAFWQLGCAGALVCVILGTLVRRGYRLDTGTVALGTAAAVAALALSPIRDSFFYGQINLFLMLLVSLDFLRTRDRFTGIGVGIAAGLKLTPAFFILVFLMQRRWRDAATASATFAATVVIGLLTVPDAMRFWTSAIFDSSRIGSTTISASQSLKGVMERVFEPDMVASALWLVACVVTVALFYVALRWATRRDNQPLVMALGGITACLISPFSWHHHWVWLVPLVVCLVDLGVRAAPSAPGNPRRSWLGVQLTTAAALLVVYAAMIPFVSHQVAVRWSFIGQQGMPAPWDNMWVFWGFAIVAAFAVAGAVEWRRSRTATAPDA</sequence>
<dbReference type="GO" id="GO:0016758">
    <property type="term" value="F:hexosyltransferase activity"/>
    <property type="evidence" value="ECO:0007669"/>
    <property type="project" value="InterPro"/>
</dbReference>
<keyword evidence="2" id="KW-1003">Cell membrane</keyword>
<keyword evidence="5 9" id="KW-1133">Transmembrane helix</keyword>
<evidence type="ECO:0000256" key="6">
    <source>
        <dbReference type="ARBA" id="ARBA00023136"/>
    </source>
</evidence>
<dbReference type="RefSeq" id="WP_244805112.1">
    <property type="nucleotide sequence ID" value="NZ_JALIEA010000017.1"/>
</dbReference>
<evidence type="ECO:0000256" key="1">
    <source>
        <dbReference type="ARBA" id="ARBA00004651"/>
    </source>
</evidence>
<organism evidence="10 11">
    <name type="scientific">Corynebacterium kalidii</name>
    <dbReference type="NCBI Taxonomy" id="2931982"/>
    <lineage>
        <taxon>Bacteria</taxon>
        <taxon>Bacillati</taxon>
        <taxon>Actinomycetota</taxon>
        <taxon>Actinomycetes</taxon>
        <taxon>Mycobacteriales</taxon>
        <taxon>Corynebacteriaceae</taxon>
        <taxon>Corynebacterium</taxon>
    </lineage>
</organism>
<dbReference type="Proteomes" id="UP001139207">
    <property type="component" value="Unassembled WGS sequence"/>
</dbReference>
<feature type="transmembrane region" description="Helical" evidence="9">
    <location>
        <begin position="217"/>
        <end position="235"/>
    </location>
</feature>
<keyword evidence="4 9" id="KW-0812">Transmembrane</keyword>
<name>A0A9X2B023_9CORY</name>
<gene>
    <name evidence="10" type="ORF">MUN33_11835</name>
</gene>
<dbReference type="EMBL" id="JALIEA010000017">
    <property type="protein sequence ID" value="MCJ7859393.1"/>
    <property type="molecule type" value="Genomic_DNA"/>
</dbReference>
<protein>
    <submittedName>
        <fullName evidence="10">Glycosyltransferase 87 family protein</fullName>
    </submittedName>
</protein>
<feature type="transmembrane region" description="Helical" evidence="9">
    <location>
        <begin position="110"/>
        <end position="131"/>
    </location>
</feature>
<evidence type="ECO:0000256" key="9">
    <source>
        <dbReference type="SAM" id="Phobius"/>
    </source>
</evidence>
<evidence type="ECO:0000256" key="7">
    <source>
        <dbReference type="ARBA" id="ARBA00024033"/>
    </source>
</evidence>
<feature type="transmembrane region" description="Helical" evidence="9">
    <location>
        <begin position="307"/>
        <end position="324"/>
    </location>
</feature>
<evidence type="ECO:0000313" key="10">
    <source>
        <dbReference type="EMBL" id="MCJ7859393.1"/>
    </source>
</evidence>
<keyword evidence="3" id="KW-0808">Transferase</keyword>
<feature type="transmembrane region" description="Helical" evidence="9">
    <location>
        <begin position="22"/>
        <end position="41"/>
    </location>
</feature>
<feature type="transmembrane region" description="Helical" evidence="9">
    <location>
        <begin position="330"/>
        <end position="346"/>
    </location>
</feature>
<feature type="transmembrane region" description="Helical" evidence="9">
    <location>
        <begin position="137"/>
        <end position="155"/>
    </location>
</feature>
<evidence type="ECO:0000313" key="11">
    <source>
        <dbReference type="Proteomes" id="UP001139207"/>
    </source>
</evidence>
<evidence type="ECO:0000256" key="8">
    <source>
        <dbReference type="SAM" id="MobiDB-lite"/>
    </source>
</evidence>
<feature type="transmembrane region" description="Helical" evidence="9">
    <location>
        <begin position="358"/>
        <end position="379"/>
    </location>
</feature>